<comment type="caution">
    <text evidence="2">The sequence shown here is derived from an EMBL/GenBank/DDBJ whole genome shotgun (WGS) entry which is preliminary data.</text>
</comment>
<dbReference type="EMBL" id="JAJSOF020000005">
    <property type="protein sequence ID" value="KAJ4448055.1"/>
    <property type="molecule type" value="Genomic_DNA"/>
</dbReference>
<keyword evidence="3" id="KW-1185">Reference proteome</keyword>
<evidence type="ECO:0000313" key="2">
    <source>
        <dbReference type="EMBL" id="KAJ4448055.1"/>
    </source>
</evidence>
<evidence type="ECO:0000256" key="1">
    <source>
        <dbReference type="SAM" id="MobiDB-lite"/>
    </source>
</evidence>
<proteinExistence type="predicted"/>
<accession>A0ABQ8TQP9</accession>
<evidence type="ECO:0000313" key="3">
    <source>
        <dbReference type="Proteomes" id="UP001148838"/>
    </source>
</evidence>
<dbReference type="Proteomes" id="UP001148838">
    <property type="component" value="Unassembled WGS sequence"/>
</dbReference>
<feature type="compositionally biased region" description="Basic residues" evidence="1">
    <location>
        <begin position="40"/>
        <end position="55"/>
    </location>
</feature>
<organism evidence="2 3">
    <name type="scientific">Periplaneta americana</name>
    <name type="common">American cockroach</name>
    <name type="synonym">Blatta americana</name>
    <dbReference type="NCBI Taxonomy" id="6978"/>
    <lineage>
        <taxon>Eukaryota</taxon>
        <taxon>Metazoa</taxon>
        <taxon>Ecdysozoa</taxon>
        <taxon>Arthropoda</taxon>
        <taxon>Hexapoda</taxon>
        <taxon>Insecta</taxon>
        <taxon>Pterygota</taxon>
        <taxon>Neoptera</taxon>
        <taxon>Polyneoptera</taxon>
        <taxon>Dictyoptera</taxon>
        <taxon>Blattodea</taxon>
        <taxon>Blattoidea</taxon>
        <taxon>Blattidae</taxon>
        <taxon>Blattinae</taxon>
        <taxon>Periplaneta</taxon>
    </lineage>
</organism>
<gene>
    <name evidence="2" type="ORF">ANN_10067</name>
</gene>
<protein>
    <submittedName>
        <fullName evidence="2">Uncharacterized protein</fullName>
    </submittedName>
</protein>
<name>A0ABQ8TQP9_PERAM</name>
<feature type="region of interest" description="Disordered" evidence="1">
    <location>
        <begin position="34"/>
        <end position="58"/>
    </location>
</feature>
<sequence length="109" mass="12009">MAGLCEGGSEPPGSLKATSSDRWHLFAIHVPESAASSTRKPLRHRFHDSPKRHLSKGATLARSNTSPLIEAPVASLRYVQLPQTDIICRRILEPRPPCPHDQPVTIKDD</sequence>
<reference evidence="2 3" key="1">
    <citation type="journal article" date="2022" name="Allergy">
        <title>Genome assembly and annotation of Periplaneta americana reveal a comprehensive cockroach allergen profile.</title>
        <authorList>
            <person name="Wang L."/>
            <person name="Xiong Q."/>
            <person name="Saelim N."/>
            <person name="Wang L."/>
            <person name="Nong W."/>
            <person name="Wan A.T."/>
            <person name="Shi M."/>
            <person name="Liu X."/>
            <person name="Cao Q."/>
            <person name="Hui J.H.L."/>
            <person name="Sookrung N."/>
            <person name="Leung T.F."/>
            <person name="Tungtrongchitr A."/>
            <person name="Tsui S.K.W."/>
        </authorList>
    </citation>
    <scope>NUCLEOTIDE SEQUENCE [LARGE SCALE GENOMIC DNA]</scope>
    <source>
        <strain evidence="2">PWHHKU_190912</strain>
    </source>
</reference>